<accession>A0A9D8KD61</accession>
<dbReference type="Gene3D" id="4.10.860.10">
    <property type="entry name" value="UVR domain"/>
    <property type="match status" value="1"/>
</dbReference>
<dbReference type="InterPro" id="IPR001943">
    <property type="entry name" value="UVR_dom"/>
</dbReference>
<evidence type="ECO:0000256" key="6">
    <source>
        <dbReference type="HAMAP-Rule" id="MF_00203"/>
    </source>
</evidence>
<dbReference type="InterPro" id="IPR047296">
    <property type="entry name" value="GIY-YIG_UvrC_Cho"/>
</dbReference>
<comment type="subcellular location">
    <subcellularLocation>
        <location evidence="6">Cytoplasm</location>
    </subcellularLocation>
</comment>
<evidence type="ECO:0000256" key="5">
    <source>
        <dbReference type="ARBA" id="ARBA00023204"/>
    </source>
</evidence>
<dbReference type="PROSITE" id="PS50151">
    <property type="entry name" value="UVR"/>
    <property type="match status" value="1"/>
</dbReference>
<evidence type="ECO:0000259" key="8">
    <source>
        <dbReference type="PROSITE" id="PS50164"/>
    </source>
</evidence>
<dbReference type="InterPro" id="IPR036876">
    <property type="entry name" value="UVR_dom_sf"/>
</dbReference>
<dbReference type="InterPro" id="IPR041663">
    <property type="entry name" value="DisA/LigA_HHH"/>
</dbReference>
<dbReference type="InterPro" id="IPR035901">
    <property type="entry name" value="GIY-YIG_endonuc_sf"/>
</dbReference>
<keyword evidence="6" id="KW-0742">SOS response</keyword>
<dbReference type="SUPFAM" id="SSF46600">
    <property type="entry name" value="C-terminal UvrC-binding domain of UvrB"/>
    <property type="match status" value="1"/>
</dbReference>
<dbReference type="InterPro" id="IPR003583">
    <property type="entry name" value="Hlx-hairpin-Hlx_DNA-bd_motif"/>
</dbReference>
<comment type="function">
    <text evidence="6">The UvrABC repair system catalyzes the recognition and processing of DNA lesions. UvrC both incises the 5' and 3' sides of the lesion. The N-terminal half is responsible for the 3' incision and the C-terminal half is responsible for the 5' incision.</text>
</comment>
<organism evidence="10 11">
    <name type="scientific">Candidatus Zymogenus saltonus</name>
    <dbReference type="NCBI Taxonomy" id="2844893"/>
    <lineage>
        <taxon>Bacteria</taxon>
        <taxon>Deltaproteobacteria</taxon>
        <taxon>Candidatus Zymogenia</taxon>
        <taxon>Candidatus Zymogeniales</taxon>
        <taxon>Candidatus Zymogenaceae</taxon>
        <taxon>Candidatus Zymogenus</taxon>
    </lineage>
</organism>
<keyword evidence="2 6" id="KW-0227">DNA damage</keyword>
<dbReference type="SMART" id="SM00278">
    <property type="entry name" value="HhH1"/>
    <property type="match status" value="2"/>
</dbReference>
<comment type="subunit">
    <text evidence="6">Interacts with UvrB in an incision complex.</text>
</comment>
<dbReference type="Pfam" id="PF12826">
    <property type="entry name" value="HHH_2"/>
    <property type="match status" value="1"/>
</dbReference>
<dbReference type="NCBIfam" id="TIGR00194">
    <property type="entry name" value="uvrC"/>
    <property type="match status" value="1"/>
</dbReference>
<evidence type="ECO:0000256" key="1">
    <source>
        <dbReference type="ARBA" id="ARBA00022490"/>
    </source>
</evidence>
<reference evidence="10" key="1">
    <citation type="journal article" date="2021" name="Environ. Microbiol.">
        <title>Genomic characterization of three novel Desulfobacterota classes expand the metabolic and phylogenetic diversity of the phylum.</title>
        <authorList>
            <person name="Murphy C.L."/>
            <person name="Biggerstaff J."/>
            <person name="Eichhorn A."/>
            <person name="Ewing E."/>
            <person name="Shahan R."/>
            <person name="Soriano D."/>
            <person name="Stewart S."/>
            <person name="VanMol K."/>
            <person name="Walker R."/>
            <person name="Walters P."/>
            <person name="Elshahed M.S."/>
            <person name="Youssef N.H."/>
        </authorList>
    </citation>
    <scope>NUCLEOTIDE SEQUENCE</scope>
    <source>
        <strain evidence="10">Zod_Metabat.24</strain>
    </source>
</reference>
<dbReference type="Gene3D" id="3.30.420.340">
    <property type="entry name" value="UvrC, RNAse H endonuclease domain"/>
    <property type="match status" value="1"/>
</dbReference>
<feature type="domain" description="UvrC family homology region profile" evidence="9">
    <location>
        <begin position="265"/>
        <end position="484"/>
    </location>
</feature>
<dbReference type="GO" id="GO:0003677">
    <property type="term" value="F:DNA binding"/>
    <property type="evidence" value="ECO:0007669"/>
    <property type="project" value="UniProtKB-UniRule"/>
</dbReference>
<dbReference type="FunFam" id="3.40.1440.10:FF:000001">
    <property type="entry name" value="UvrABC system protein C"/>
    <property type="match status" value="1"/>
</dbReference>
<keyword evidence="1 6" id="KW-0963">Cytoplasm</keyword>
<dbReference type="Pfam" id="PF02151">
    <property type="entry name" value="UVR"/>
    <property type="match status" value="1"/>
</dbReference>
<dbReference type="InterPro" id="IPR010994">
    <property type="entry name" value="RuvA_2-like"/>
</dbReference>
<dbReference type="Proteomes" id="UP000809273">
    <property type="component" value="Unassembled WGS sequence"/>
</dbReference>
<dbReference type="Pfam" id="PF22920">
    <property type="entry name" value="UvrC_RNaseH"/>
    <property type="match status" value="1"/>
</dbReference>
<dbReference type="Gene3D" id="3.40.1440.10">
    <property type="entry name" value="GIY-YIG endonuclease"/>
    <property type="match status" value="1"/>
</dbReference>
<proteinExistence type="inferred from homology"/>
<evidence type="ECO:0000259" key="9">
    <source>
        <dbReference type="PROSITE" id="PS50165"/>
    </source>
</evidence>
<gene>
    <name evidence="6 10" type="primary">uvrC</name>
    <name evidence="10" type="ORF">JW984_01910</name>
</gene>
<dbReference type="InterPro" id="IPR050066">
    <property type="entry name" value="UvrABC_protein_C"/>
</dbReference>
<dbReference type="HAMAP" id="MF_00203">
    <property type="entry name" value="UvrC"/>
    <property type="match status" value="1"/>
</dbReference>
<keyword evidence="3 6" id="KW-0228">DNA excision</keyword>
<dbReference type="Pfam" id="PF08459">
    <property type="entry name" value="UvrC_RNaseH_dom"/>
    <property type="match status" value="1"/>
</dbReference>
<comment type="similarity">
    <text evidence="6">Belongs to the UvrC family.</text>
</comment>
<dbReference type="InterPro" id="IPR001162">
    <property type="entry name" value="UvrC_RNase_H_dom"/>
</dbReference>
<evidence type="ECO:0000256" key="3">
    <source>
        <dbReference type="ARBA" id="ARBA00022769"/>
    </source>
</evidence>
<dbReference type="PROSITE" id="PS50165">
    <property type="entry name" value="UVRC"/>
    <property type="match status" value="1"/>
</dbReference>
<dbReference type="Pfam" id="PF01541">
    <property type="entry name" value="GIY-YIG"/>
    <property type="match status" value="1"/>
</dbReference>
<dbReference type="GO" id="GO:0009432">
    <property type="term" value="P:SOS response"/>
    <property type="evidence" value="ECO:0007669"/>
    <property type="project" value="UniProtKB-UniRule"/>
</dbReference>
<evidence type="ECO:0000256" key="2">
    <source>
        <dbReference type="ARBA" id="ARBA00022763"/>
    </source>
</evidence>
<dbReference type="InterPro" id="IPR000305">
    <property type="entry name" value="GIY-YIG_endonuc"/>
</dbReference>
<evidence type="ECO:0000313" key="11">
    <source>
        <dbReference type="Proteomes" id="UP000809273"/>
    </source>
</evidence>
<dbReference type="EMBL" id="JAFGIX010000009">
    <property type="protein sequence ID" value="MBN1571932.1"/>
    <property type="molecule type" value="Genomic_DNA"/>
</dbReference>
<evidence type="ECO:0000259" key="7">
    <source>
        <dbReference type="PROSITE" id="PS50151"/>
    </source>
</evidence>
<dbReference type="PANTHER" id="PTHR30562:SF1">
    <property type="entry name" value="UVRABC SYSTEM PROTEIN C"/>
    <property type="match status" value="1"/>
</dbReference>
<sequence>MESNNIETKTLETKTLETKTANLPNSPGVYLMKNSSGKVIYVGKARELKKRVSSYFRDVEKKDPKTRHLIKSISDFDFIVTDNEVEALLTEGTLIKEYRPRYNVDLKDDKNYLCLRIDLDEDFPRFTFVRNIKRDGARYFGPYTDAKAIRQSLKWLSATFLLRQCTDHKFNNRSRPCIYYEINQCSGPCLNLITKEEYYKGVDEVVMFLSGRGDDLIKRLTAEMELLAEEMKFEEAALYRDRIASIKRIMETQKVVTKDLVDRDVIGIHREGLSIGFSILLVRGGRLMGSWYRLFKNVLDEDPEAVQSFIEQYYSGERYVPDEILLPVEVFDKELLLKWLRGKSEVEILVPKRGRLRALVTMAQKNAESSFVEWKKSSESRIEALEALRERLGLPVFPRRMECFDISNVKGTLSVGSMAVFTDGEPDRSQYRHYKIKGVPAANDYAMIEEVLARRIKRLDDENRPDLILIDGGKGHLNIAAEVLRDLKASDIPLAAIAKGEKGGETVGKGKSDRVFLIGRKNPIVIKGSSLALFLLMQIRDEAHRFAIEYHRKLRKKKGVRSALDEIEGVGEKRKKALLKHFQRIGDIKLATVEELSAVNGVSPAVAQSIHAYFKDKQGNGED</sequence>
<dbReference type="Gene3D" id="1.10.150.20">
    <property type="entry name" value="5' to 3' exonuclease, C-terminal subdomain"/>
    <property type="match status" value="1"/>
</dbReference>
<dbReference type="GO" id="GO:0006289">
    <property type="term" value="P:nucleotide-excision repair"/>
    <property type="evidence" value="ECO:0007669"/>
    <property type="project" value="UniProtKB-UniRule"/>
</dbReference>
<dbReference type="SUPFAM" id="SSF47781">
    <property type="entry name" value="RuvA domain 2-like"/>
    <property type="match status" value="1"/>
</dbReference>
<dbReference type="PROSITE" id="PS50164">
    <property type="entry name" value="GIY_YIG"/>
    <property type="match status" value="1"/>
</dbReference>
<dbReference type="AlphaFoldDB" id="A0A9D8KD61"/>
<dbReference type="PANTHER" id="PTHR30562">
    <property type="entry name" value="UVRC/OXIDOREDUCTASE"/>
    <property type="match status" value="1"/>
</dbReference>
<keyword evidence="4 6" id="KW-0267">Excision nuclease</keyword>
<feature type="domain" description="UVR" evidence="7">
    <location>
        <begin position="214"/>
        <end position="249"/>
    </location>
</feature>
<keyword evidence="5 6" id="KW-0234">DNA repair</keyword>
<reference evidence="10" key="2">
    <citation type="submission" date="2021-01" db="EMBL/GenBank/DDBJ databases">
        <authorList>
            <person name="Hahn C.R."/>
            <person name="Youssef N.H."/>
            <person name="Elshahed M."/>
        </authorList>
    </citation>
    <scope>NUCLEOTIDE SEQUENCE</scope>
    <source>
        <strain evidence="10">Zod_Metabat.24</strain>
    </source>
</reference>
<evidence type="ECO:0000313" key="10">
    <source>
        <dbReference type="EMBL" id="MBN1571932.1"/>
    </source>
</evidence>
<dbReference type="GO" id="GO:0009380">
    <property type="term" value="C:excinuclease repair complex"/>
    <property type="evidence" value="ECO:0007669"/>
    <property type="project" value="InterPro"/>
</dbReference>
<dbReference type="InterPro" id="IPR004791">
    <property type="entry name" value="UvrC"/>
</dbReference>
<dbReference type="SMART" id="SM00465">
    <property type="entry name" value="GIYc"/>
    <property type="match status" value="1"/>
</dbReference>
<dbReference type="GO" id="GO:0005737">
    <property type="term" value="C:cytoplasm"/>
    <property type="evidence" value="ECO:0007669"/>
    <property type="project" value="UniProtKB-SubCell"/>
</dbReference>
<dbReference type="SUPFAM" id="SSF82771">
    <property type="entry name" value="GIY-YIG endonuclease"/>
    <property type="match status" value="1"/>
</dbReference>
<dbReference type="CDD" id="cd10434">
    <property type="entry name" value="GIY-YIG_UvrC_Cho"/>
    <property type="match status" value="1"/>
</dbReference>
<dbReference type="NCBIfam" id="NF001824">
    <property type="entry name" value="PRK00558.1-5"/>
    <property type="match status" value="1"/>
</dbReference>
<dbReference type="GO" id="GO:0009381">
    <property type="term" value="F:excinuclease ABC activity"/>
    <property type="evidence" value="ECO:0007669"/>
    <property type="project" value="UniProtKB-UniRule"/>
</dbReference>
<dbReference type="InterPro" id="IPR038476">
    <property type="entry name" value="UvrC_RNase_H_dom_sf"/>
</dbReference>
<feature type="domain" description="GIY-YIG" evidence="8">
    <location>
        <begin position="25"/>
        <end position="104"/>
    </location>
</feature>
<protein>
    <recommendedName>
        <fullName evidence="6">UvrABC system protein C</fullName>
        <shortName evidence="6">Protein UvrC</shortName>
    </recommendedName>
    <alternativeName>
        <fullName evidence="6">Excinuclease ABC subunit C</fullName>
    </alternativeName>
</protein>
<name>A0A9D8KD61_9DELT</name>
<evidence type="ECO:0000256" key="4">
    <source>
        <dbReference type="ARBA" id="ARBA00022881"/>
    </source>
</evidence>
<comment type="caution">
    <text evidence="10">The sequence shown here is derived from an EMBL/GenBank/DDBJ whole genome shotgun (WGS) entry which is preliminary data.</text>
</comment>